<dbReference type="OrthoDB" id="9779074at2"/>
<dbReference type="Pfam" id="PF12833">
    <property type="entry name" value="HTH_18"/>
    <property type="match status" value="1"/>
</dbReference>
<feature type="transmembrane region" description="Helical" evidence="4">
    <location>
        <begin position="91"/>
        <end position="115"/>
    </location>
</feature>
<evidence type="ECO:0000256" key="3">
    <source>
        <dbReference type="ARBA" id="ARBA00023163"/>
    </source>
</evidence>
<keyword evidence="1" id="KW-0805">Transcription regulation</keyword>
<feature type="transmembrane region" description="Helical" evidence="4">
    <location>
        <begin position="168"/>
        <end position="191"/>
    </location>
</feature>
<keyword evidence="2" id="KW-0238">DNA-binding</keyword>
<dbReference type="RefSeq" id="WP_101262381.1">
    <property type="nucleotide sequence ID" value="NZ_MVDD01000013.1"/>
</dbReference>
<feature type="transmembrane region" description="Helical" evidence="4">
    <location>
        <begin position="6"/>
        <end position="23"/>
    </location>
</feature>
<keyword evidence="7" id="KW-1185">Reference proteome</keyword>
<feature type="domain" description="HTH araC/xylS-type" evidence="5">
    <location>
        <begin position="260"/>
        <end position="361"/>
    </location>
</feature>
<keyword evidence="4" id="KW-0472">Membrane</keyword>
<feature type="transmembrane region" description="Helical" evidence="4">
    <location>
        <begin position="203"/>
        <end position="221"/>
    </location>
</feature>
<protein>
    <recommendedName>
        <fullName evidence="5">HTH araC/xylS-type domain-containing protein</fullName>
    </recommendedName>
</protein>
<evidence type="ECO:0000313" key="7">
    <source>
        <dbReference type="Proteomes" id="UP000233535"/>
    </source>
</evidence>
<dbReference type="GO" id="GO:0003700">
    <property type="term" value="F:DNA-binding transcription factor activity"/>
    <property type="evidence" value="ECO:0007669"/>
    <property type="project" value="InterPro"/>
</dbReference>
<evidence type="ECO:0000256" key="2">
    <source>
        <dbReference type="ARBA" id="ARBA00023125"/>
    </source>
</evidence>
<gene>
    <name evidence="6" type="ORF">BZG02_15600</name>
</gene>
<comment type="caution">
    <text evidence="6">The sequence shown here is derived from an EMBL/GenBank/DDBJ whole genome shotgun (WGS) entry which is preliminary data.</text>
</comment>
<dbReference type="InterPro" id="IPR009057">
    <property type="entry name" value="Homeodomain-like_sf"/>
</dbReference>
<dbReference type="AlphaFoldDB" id="A0A2N3HU99"/>
<proteinExistence type="predicted"/>
<feature type="transmembrane region" description="Helical" evidence="4">
    <location>
        <begin position="61"/>
        <end position="79"/>
    </location>
</feature>
<feature type="transmembrane region" description="Helical" evidence="4">
    <location>
        <begin position="30"/>
        <end position="49"/>
    </location>
</feature>
<dbReference type="PANTHER" id="PTHR43280:SF29">
    <property type="entry name" value="ARAC-FAMILY TRANSCRIPTIONAL REGULATOR"/>
    <property type="match status" value="1"/>
</dbReference>
<dbReference type="InterPro" id="IPR018060">
    <property type="entry name" value="HTH_AraC"/>
</dbReference>
<dbReference type="Gene3D" id="1.10.10.60">
    <property type="entry name" value="Homeodomain-like"/>
    <property type="match status" value="1"/>
</dbReference>
<keyword evidence="4" id="KW-1133">Transmembrane helix</keyword>
<dbReference type="GO" id="GO:0043565">
    <property type="term" value="F:sequence-specific DNA binding"/>
    <property type="evidence" value="ECO:0007669"/>
    <property type="project" value="InterPro"/>
</dbReference>
<keyword evidence="4" id="KW-0812">Transmembrane</keyword>
<dbReference type="PROSITE" id="PS01124">
    <property type="entry name" value="HTH_ARAC_FAMILY_2"/>
    <property type="match status" value="1"/>
</dbReference>
<feature type="transmembrane region" description="Helical" evidence="4">
    <location>
        <begin position="121"/>
        <end position="143"/>
    </location>
</feature>
<evidence type="ECO:0000256" key="1">
    <source>
        <dbReference type="ARBA" id="ARBA00023015"/>
    </source>
</evidence>
<reference evidence="6 7" key="1">
    <citation type="journal article" date="2017" name="Front. Microbiol.">
        <title>Labilibaculum manganireducens gen. nov., sp. nov. and Labilibaculum filiforme sp. nov., Novel Bacteroidetes Isolated from Subsurface Sediments of the Baltic Sea.</title>
        <authorList>
            <person name="Vandieken V."/>
            <person name="Marshall I.P."/>
            <person name="Niemann H."/>
            <person name="Engelen B."/>
            <person name="Cypionka H."/>
        </authorList>
    </citation>
    <scope>NUCLEOTIDE SEQUENCE [LARGE SCALE GENOMIC DNA]</scope>
    <source>
        <strain evidence="6 7">59.16B</strain>
    </source>
</reference>
<name>A0A2N3HU99_9BACT</name>
<accession>A0A2N3HU99</accession>
<dbReference type="SMART" id="SM00342">
    <property type="entry name" value="HTH_ARAC"/>
    <property type="match status" value="1"/>
</dbReference>
<dbReference type="EMBL" id="MVDD01000013">
    <property type="protein sequence ID" value="PKQ61608.1"/>
    <property type="molecule type" value="Genomic_DNA"/>
</dbReference>
<dbReference type="PANTHER" id="PTHR43280">
    <property type="entry name" value="ARAC-FAMILY TRANSCRIPTIONAL REGULATOR"/>
    <property type="match status" value="1"/>
</dbReference>
<dbReference type="SUPFAM" id="SSF46689">
    <property type="entry name" value="Homeodomain-like"/>
    <property type="match status" value="1"/>
</dbReference>
<dbReference type="Proteomes" id="UP000233535">
    <property type="component" value="Unassembled WGS sequence"/>
</dbReference>
<evidence type="ECO:0000256" key="4">
    <source>
        <dbReference type="SAM" id="Phobius"/>
    </source>
</evidence>
<evidence type="ECO:0000259" key="5">
    <source>
        <dbReference type="PROSITE" id="PS01124"/>
    </source>
</evidence>
<organism evidence="6 7">
    <name type="scientific">Labilibaculum filiforme</name>
    <dbReference type="NCBI Taxonomy" id="1940526"/>
    <lineage>
        <taxon>Bacteria</taxon>
        <taxon>Pseudomonadati</taxon>
        <taxon>Bacteroidota</taxon>
        <taxon>Bacteroidia</taxon>
        <taxon>Marinilabiliales</taxon>
        <taxon>Marinifilaceae</taxon>
        <taxon>Labilibaculum</taxon>
    </lineage>
</organism>
<sequence>MGIPELILLCGLQTVGLMAILLQKKFRTPANLLLNVILFTMLIYFAYYYFTYSIIDLKRYIPYFLCFAFVSPPAIYFYCESIMTGKLPKLKTVLTHILLPVFLVIVVHVLNITAYEILQKFTFIGILLALALLHVLYPLFIIYKLGKRYHFERFQIIGIFKYNKDKTVMIKLFVTMMLLHSALLITKAIVFCFTSEYWNLLEVTNIIFFLVLSYVIAYHVITRPNAIHQSKKKNTIINFKQYSKSGLKEEDAKLIALRINKLFQEEKLYLDPDISLPVISKKLNIPSHHLTETLNGLLGQSFNDFVNNYRVEEFKILLKDKKFKNYSILALAFEVGFKSKATFNASFKKFTKQTPSEYKNALSEEK</sequence>
<keyword evidence="3" id="KW-0804">Transcription</keyword>
<evidence type="ECO:0000313" key="6">
    <source>
        <dbReference type="EMBL" id="PKQ61608.1"/>
    </source>
</evidence>